<accession>A0A8H2DTR4</accession>
<proteinExistence type="predicted"/>
<reference evidence="2 3" key="1">
    <citation type="submission" date="2019-03" db="EMBL/GenBank/DDBJ databases">
        <title>Nematode-trapping fungi genome.</title>
        <authorList>
            <person name="Vidal-Diez De Ulzurrun G."/>
        </authorList>
    </citation>
    <scope>NUCLEOTIDE SEQUENCE [LARGE SCALE GENOMIC DNA]</scope>
    <source>
        <strain evidence="2 3">TWF154</strain>
    </source>
</reference>
<feature type="transmembrane region" description="Helical" evidence="1">
    <location>
        <begin position="30"/>
        <end position="48"/>
    </location>
</feature>
<organism evidence="2 3">
    <name type="scientific">Orbilia oligospora</name>
    <name type="common">Nematode-trapping fungus</name>
    <name type="synonym">Arthrobotrys oligospora</name>
    <dbReference type="NCBI Taxonomy" id="2813651"/>
    <lineage>
        <taxon>Eukaryota</taxon>
        <taxon>Fungi</taxon>
        <taxon>Dikarya</taxon>
        <taxon>Ascomycota</taxon>
        <taxon>Pezizomycotina</taxon>
        <taxon>Orbiliomycetes</taxon>
        <taxon>Orbiliales</taxon>
        <taxon>Orbiliaceae</taxon>
        <taxon>Orbilia</taxon>
    </lineage>
</organism>
<evidence type="ECO:0000313" key="3">
    <source>
        <dbReference type="Proteomes" id="UP000297595"/>
    </source>
</evidence>
<keyword evidence="1" id="KW-0812">Transmembrane</keyword>
<gene>
    <name evidence="2" type="ORF">EYR41_008678</name>
</gene>
<keyword evidence="1" id="KW-0472">Membrane</keyword>
<evidence type="ECO:0000256" key="1">
    <source>
        <dbReference type="SAM" id="Phobius"/>
    </source>
</evidence>
<comment type="caution">
    <text evidence="2">The sequence shown here is derived from an EMBL/GenBank/DDBJ whole genome shotgun (WGS) entry which is preliminary data.</text>
</comment>
<evidence type="ECO:0000313" key="2">
    <source>
        <dbReference type="EMBL" id="TGJ67100.1"/>
    </source>
</evidence>
<dbReference type="EMBL" id="SOZJ01000005">
    <property type="protein sequence ID" value="TGJ67100.1"/>
    <property type="molecule type" value="Genomic_DNA"/>
</dbReference>
<protein>
    <submittedName>
        <fullName evidence="2">Uncharacterized protein</fullName>
    </submittedName>
</protein>
<dbReference type="AlphaFoldDB" id="A0A8H2DTR4"/>
<dbReference type="Proteomes" id="UP000297595">
    <property type="component" value="Unassembled WGS sequence"/>
</dbReference>
<name>A0A8H2DTR4_ORBOL</name>
<sequence length="119" mass="13314">MWWSLMITVAIGRYILRTTRKGLRFDAADWLTLLALLMLTLTLSLLNISRYGFDNLPGFSRNISPASLDLDPGSTRLWKTYGILASVRGPPYLSGNIITITTSCKLTSTETIWSGWQGK</sequence>
<keyword evidence="1" id="KW-1133">Transmembrane helix</keyword>